<dbReference type="Gene3D" id="2.60.120.10">
    <property type="entry name" value="Jelly Rolls"/>
    <property type="match status" value="1"/>
</dbReference>
<dbReference type="InterPro" id="IPR014710">
    <property type="entry name" value="RmlC-like_jellyroll"/>
</dbReference>
<organism evidence="2 3">
    <name type="scientific">Bacteroides nordii</name>
    <dbReference type="NCBI Taxonomy" id="291645"/>
    <lineage>
        <taxon>Bacteria</taxon>
        <taxon>Pseudomonadati</taxon>
        <taxon>Bacteroidota</taxon>
        <taxon>Bacteroidia</taxon>
        <taxon>Bacteroidales</taxon>
        <taxon>Bacteroidaceae</taxon>
        <taxon>Bacteroides</taxon>
    </lineage>
</organism>
<reference evidence="2 3" key="1">
    <citation type="submission" date="2018-08" db="EMBL/GenBank/DDBJ databases">
        <title>A genome reference for cultivated species of the human gut microbiota.</title>
        <authorList>
            <person name="Zou Y."/>
            <person name="Xue W."/>
            <person name="Luo G."/>
        </authorList>
    </citation>
    <scope>NUCLEOTIDE SEQUENCE [LARGE SCALE GENOMIC DNA]</scope>
    <source>
        <strain evidence="2 3">AM40-30BH</strain>
    </source>
</reference>
<feature type="domain" description="Cyclic nucleotide-binding" evidence="1">
    <location>
        <begin position="14"/>
        <end position="53"/>
    </location>
</feature>
<sequence length="191" mass="21759">METFEEKFQNRYQLSEADISALLSHMEEVRFKKKEVIVQEGTKNTNLYLIKEGIWRGHYLKDGVDTSIWFASKGEAAFSVWGYVDNSYSQISIEAMSDSIAYCISKAALNELYSTSIGLANLGRRLMEHQLLTTENWLISAGSPRAKERYLTLIKETPELLLHVPLKYIASYLWITPQSLSRIRAGIGKGK</sequence>
<comment type="caution">
    <text evidence="2">The sequence shown here is derived from an EMBL/GenBank/DDBJ whole genome shotgun (WGS) entry which is preliminary data.</text>
</comment>
<dbReference type="CDD" id="cd00038">
    <property type="entry name" value="CAP_ED"/>
    <property type="match status" value="1"/>
</dbReference>
<protein>
    <submittedName>
        <fullName evidence="2">Crp/Fnr family transcriptional regulator</fullName>
    </submittedName>
</protein>
<dbReference type="Pfam" id="PF00027">
    <property type="entry name" value="cNMP_binding"/>
    <property type="match status" value="1"/>
</dbReference>
<evidence type="ECO:0000313" key="2">
    <source>
        <dbReference type="EMBL" id="RHB33837.1"/>
    </source>
</evidence>
<proteinExistence type="predicted"/>
<dbReference type="InterPro" id="IPR000595">
    <property type="entry name" value="cNMP-bd_dom"/>
</dbReference>
<accession>A0A413VJS8</accession>
<dbReference type="Proteomes" id="UP000284379">
    <property type="component" value="Unassembled WGS sequence"/>
</dbReference>
<evidence type="ECO:0000259" key="1">
    <source>
        <dbReference type="PROSITE" id="PS50042"/>
    </source>
</evidence>
<dbReference type="EMBL" id="QSGO01000013">
    <property type="protein sequence ID" value="RHB33837.1"/>
    <property type="molecule type" value="Genomic_DNA"/>
</dbReference>
<dbReference type="RefSeq" id="WP_122201891.1">
    <property type="nucleotide sequence ID" value="NZ_CABJFV010000013.1"/>
</dbReference>
<evidence type="ECO:0000313" key="3">
    <source>
        <dbReference type="Proteomes" id="UP000284379"/>
    </source>
</evidence>
<dbReference type="AlphaFoldDB" id="A0A413VJS8"/>
<dbReference type="SUPFAM" id="SSF51206">
    <property type="entry name" value="cAMP-binding domain-like"/>
    <property type="match status" value="1"/>
</dbReference>
<dbReference type="InterPro" id="IPR018490">
    <property type="entry name" value="cNMP-bd_dom_sf"/>
</dbReference>
<gene>
    <name evidence="2" type="ORF">DW888_15225</name>
</gene>
<dbReference type="PROSITE" id="PS50042">
    <property type="entry name" value="CNMP_BINDING_3"/>
    <property type="match status" value="1"/>
</dbReference>
<name>A0A413VJS8_9BACE</name>